<protein>
    <recommendedName>
        <fullName evidence="4">Conjugate transposon protein</fullName>
    </recommendedName>
</protein>
<accession>A0A174XKD8</accession>
<evidence type="ECO:0000256" key="1">
    <source>
        <dbReference type="SAM" id="MobiDB-lite"/>
    </source>
</evidence>
<sequence length="253" mass="29354">MEYLFIILFIYASYLSIEKYVHTGSIFTWRGRKDKNEHPTLAATHPEIPVSEAEIIGKSRYQMRQSLTIDDNSGQPESSIEKSDTFTPEKETEPVLRAHETLENNTKFPEVPVPFQKLNYPEIDYVQEASPFSGEEKEEIPERYEITGYVQRSNPHRATGVTFDDMDMIEKAMASDKLTETEQKQARQTFRKLEGTNMERVLQASVLGSSDKLKRYMRLYVNRGEPHLLTGKNKDDILREFDITEHVPTIDRK</sequence>
<dbReference type="EMBL" id="CZBL01000034">
    <property type="protein sequence ID" value="CUQ55529.1"/>
    <property type="molecule type" value="Genomic_DNA"/>
</dbReference>
<evidence type="ECO:0000313" key="3">
    <source>
        <dbReference type="Proteomes" id="UP000095725"/>
    </source>
</evidence>
<dbReference type="Proteomes" id="UP000095725">
    <property type="component" value="Unassembled WGS sequence"/>
</dbReference>
<feature type="region of interest" description="Disordered" evidence="1">
    <location>
        <begin position="68"/>
        <end position="93"/>
    </location>
</feature>
<evidence type="ECO:0000313" key="2">
    <source>
        <dbReference type="EMBL" id="CUQ55529.1"/>
    </source>
</evidence>
<evidence type="ECO:0008006" key="4">
    <source>
        <dbReference type="Google" id="ProtNLM"/>
    </source>
</evidence>
<name>A0A174XKD8_9BACE</name>
<proteinExistence type="predicted"/>
<reference evidence="2 3" key="1">
    <citation type="submission" date="2015-09" db="EMBL/GenBank/DDBJ databases">
        <authorList>
            <consortium name="Pathogen Informatics"/>
        </authorList>
    </citation>
    <scope>NUCLEOTIDE SEQUENCE [LARGE SCALE GENOMIC DNA]</scope>
    <source>
        <strain evidence="2 3">2789STDY5834946</strain>
    </source>
</reference>
<dbReference type="RefSeq" id="WP_005805200.1">
    <property type="nucleotide sequence ID" value="NZ_CAXYLJ010000057.1"/>
</dbReference>
<gene>
    <name evidence="2" type="ORF">ERS852558_04527</name>
</gene>
<dbReference type="AlphaFoldDB" id="A0A174XKD8"/>
<organism evidence="2 3">
    <name type="scientific">Bacteroides caccae</name>
    <dbReference type="NCBI Taxonomy" id="47678"/>
    <lineage>
        <taxon>Bacteria</taxon>
        <taxon>Pseudomonadati</taxon>
        <taxon>Bacteroidota</taxon>
        <taxon>Bacteroidia</taxon>
        <taxon>Bacteroidales</taxon>
        <taxon>Bacteroidaceae</taxon>
        <taxon>Bacteroides</taxon>
    </lineage>
</organism>
<feature type="compositionally biased region" description="Polar residues" evidence="1">
    <location>
        <begin position="68"/>
        <end position="78"/>
    </location>
</feature>
<feature type="compositionally biased region" description="Basic and acidic residues" evidence="1">
    <location>
        <begin position="79"/>
        <end position="93"/>
    </location>
</feature>